<name>A0AAV4J279_9GAST</name>
<dbReference type="EMBL" id="BMAT01013585">
    <property type="protein sequence ID" value="GFS15743.1"/>
    <property type="molecule type" value="Genomic_DNA"/>
</dbReference>
<sequence length="122" mass="13576">MIDEVRAAIRKMKSGKATGPDGVAVEMIEALEEYWVEMLTSLLNEIYDTGEIPADISRSVIIALPKKPGATDCELHRTISLMSHVTKILLRVVMMRIRSKIKPEIADEQYGFVEGKGTTNTI</sequence>
<dbReference type="AlphaFoldDB" id="A0AAV4J279"/>
<dbReference type="Proteomes" id="UP000762676">
    <property type="component" value="Unassembled WGS sequence"/>
</dbReference>
<reference evidence="1 2" key="1">
    <citation type="journal article" date="2021" name="Elife">
        <title>Chloroplast acquisition without the gene transfer in kleptoplastic sea slugs, Plakobranchus ocellatus.</title>
        <authorList>
            <person name="Maeda T."/>
            <person name="Takahashi S."/>
            <person name="Yoshida T."/>
            <person name="Shimamura S."/>
            <person name="Takaki Y."/>
            <person name="Nagai Y."/>
            <person name="Toyoda A."/>
            <person name="Suzuki Y."/>
            <person name="Arimoto A."/>
            <person name="Ishii H."/>
            <person name="Satoh N."/>
            <person name="Nishiyama T."/>
            <person name="Hasebe M."/>
            <person name="Maruyama T."/>
            <person name="Minagawa J."/>
            <person name="Obokata J."/>
            <person name="Shigenobu S."/>
        </authorList>
    </citation>
    <scope>NUCLEOTIDE SEQUENCE [LARGE SCALE GENOMIC DNA]</scope>
</reference>
<gene>
    <name evidence="1" type="ORF">ElyMa_006778400</name>
</gene>
<proteinExistence type="predicted"/>
<dbReference type="PANTHER" id="PTHR19446">
    <property type="entry name" value="REVERSE TRANSCRIPTASES"/>
    <property type="match status" value="1"/>
</dbReference>
<comment type="caution">
    <text evidence="1">The sequence shown here is derived from an EMBL/GenBank/DDBJ whole genome shotgun (WGS) entry which is preliminary data.</text>
</comment>
<organism evidence="1 2">
    <name type="scientific">Elysia marginata</name>
    <dbReference type="NCBI Taxonomy" id="1093978"/>
    <lineage>
        <taxon>Eukaryota</taxon>
        <taxon>Metazoa</taxon>
        <taxon>Spiralia</taxon>
        <taxon>Lophotrochozoa</taxon>
        <taxon>Mollusca</taxon>
        <taxon>Gastropoda</taxon>
        <taxon>Heterobranchia</taxon>
        <taxon>Euthyneura</taxon>
        <taxon>Panpulmonata</taxon>
        <taxon>Sacoglossa</taxon>
        <taxon>Placobranchoidea</taxon>
        <taxon>Plakobranchidae</taxon>
        <taxon>Elysia</taxon>
    </lineage>
</organism>
<keyword evidence="2" id="KW-1185">Reference proteome</keyword>
<protein>
    <submittedName>
        <fullName evidence="1">LINE-1 retrotransposable element ORF2 protein</fullName>
    </submittedName>
</protein>
<accession>A0AAV4J279</accession>
<dbReference type="InterPro" id="IPR043502">
    <property type="entry name" value="DNA/RNA_pol_sf"/>
</dbReference>
<dbReference type="SUPFAM" id="SSF56672">
    <property type="entry name" value="DNA/RNA polymerases"/>
    <property type="match status" value="1"/>
</dbReference>
<evidence type="ECO:0000313" key="1">
    <source>
        <dbReference type="EMBL" id="GFS15743.1"/>
    </source>
</evidence>
<evidence type="ECO:0000313" key="2">
    <source>
        <dbReference type="Proteomes" id="UP000762676"/>
    </source>
</evidence>